<evidence type="ECO:0000313" key="3">
    <source>
        <dbReference type="Proteomes" id="UP001145021"/>
    </source>
</evidence>
<reference evidence="2" key="1">
    <citation type="submission" date="2022-07" db="EMBL/GenBank/DDBJ databases">
        <title>Phylogenomic reconstructions and comparative analyses of Kickxellomycotina fungi.</title>
        <authorList>
            <person name="Reynolds N.K."/>
            <person name="Stajich J.E."/>
            <person name="Barry K."/>
            <person name="Grigoriev I.V."/>
            <person name="Crous P."/>
            <person name="Smith M.E."/>
        </authorList>
    </citation>
    <scope>NUCLEOTIDE SEQUENCE</scope>
    <source>
        <strain evidence="2">NBRC 105413</strain>
    </source>
</reference>
<dbReference type="InterPro" id="IPR013933">
    <property type="entry name" value="CRC_Rsc7/Swp82"/>
</dbReference>
<evidence type="ECO:0000313" key="2">
    <source>
        <dbReference type="EMBL" id="KAJ1643880.1"/>
    </source>
</evidence>
<comment type="caution">
    <text evidence="2">The sequence shown here is derived from an EMBL/GenBank/DDBJ whole genome shotgun (WGS) entry which is preliminary data.</text>
</comment>
<name>A0A9W7XJ08_9FUNG</name>
<feature type="region of interest" description="Disordered" evidence="1">
    <location>
        <begin position="1"/>
        <end position="88"/>
    </location>
</feature>
<evidence type="ECO:0000256" key="1">
    <source>
        <dbReference type="SAM" id="MobiDB-lite"/>
    </source>
</evidence>
<dbReference type="EMBL" id="JANBOH010000211">
    <property type="protein sequence ID" value="KAJ1643880.1"/>
    <property type="molecule type" value="Genomic_DNA"/>
</dbReference>
<feature type="compositionally biased region" description="Acidic residues" evidence="1">
    <location>
        <begin position="130"/>
        <end position="154"/>
    </location>
</feature>
<keyword evidence="3" id="KW-1185">Reference proteome</keyword>
<accession>A0A9W7XJ08</accession>
<feature type="compositionally biased region" description="Acidic residues" evidence="1">
    <location>
        <begin position="248"/>
        <end position="257"/>
    </location>
</feature>
<protein>
    <submittedName>
        <fullName evidence="2">Uncharacterized protein</fullName>
    </submittedName>
</protein>
<sequence length="803" mass="88091">MPTMRRSTRASKAPLPEVAEDKEETGKWSGTSSPLSSLSTPASTTLGAITEQNKTQQAGQQRRKSRRLTRTGGVSGQQEVDEDDDSVGELLTGAARVIQEQVNGNEDDGELRNKRKTQVLLASRKRKHDEDDEDDEDDNEGDKESGEEVQDEPQEGAVKWWPGKRGRPPKAVSDTRRLTMTPQPKASRLQGSRRLNNMLEAGDDNEPDSDASALETPTKRPTRMSIQSDMPSHSRIGHGDDEYPASSSDEEEEVDAEGESKIDHLGYLQGNREFICPVVRSPFRRNQNRQYILTMDCCRFTGARDSYMLFKQHPRMRRVETTQKERDMLAESKMIPKVTRFRPIAMITARTAFREFGALIVKNGRYIVDDYWVSMRKKEAKYPEGTLVANMSVYHSVMAAHAAGVTPSSTRKARRITTPHRSNSNDNGAGAAGYNGGISSRPGTPGARGPAVGSPAMVVNSWVQIEAQQRMQRQQIGSTSNPTASGLSGALTMASALQQQQQQGASAGQVQPMQLLLSDNVDSAADTDEPSCSSNNNNGARVVLGKPMFGKSRSAETADAVFEPVVSAHRTYFADDRGFLDGIPLVHSLAGSWPRTTSLSSKLKQKSAIAAIGSPTVEPGDETSGPMAFASGKLVREFNSSLRFWREDNGCTWVDPHTGIRQVPGNLQPTVARVEKLSMGDPGLRMRGGRTKIDSLVSFADYGLGFDGMAVDPVVRARRVNAVVAADRESYPLALLPGQYQDSFPVHRTRFGQTQNQAMQSYLLLWMHHWNVHQQQKQHHRMGILKAIKGNGNNSGSSGAASK</sequence>
<feature type="compositionally biased region" description="Polar residues" evidence="1">
    <location>
        <begin position="50"/>
        <end position="60"/>
    </location>
</feature>
<feature type="compositionally biased region" description="Low complexity" evidence="1">
    <location>
        <begin position="29"/>
        <end position="48"/>
    </location>
</feature>
<dbReference type="Proteomes" id="UP001145021">
    <property type="component" value="Unassembled WGS sequence"/>
</dbReference>
<dbReference type="Pfam" id="PF08624">
    <property type="entry name" value="CRC_subunit"/>
    <property type="match status" value="1"/>
</dbReference>
<feature type="region of interest" description="Disordered" evidence="1">
    <location>
        <begin position="101"/>
        <end position="257"/>
    </location>
</feature>
<organism evidence="2 3">
    <name type="scientific">Coemansia asiatica</name>
    <dbReference type="NCBI Taxonomy" id="1052880"/>
    <lineage>
        <taxon>Eukaryota</taxon>
        <taxon>Fungi</taxon>
        <taxon>Fungi incertae sedis</taxon>
        <taxon>Zoopagomycota</taxon>
        <taxon>Kickxellomycotina</taxon>
        <taxon>Kickxellomycetes</taxon>
        <taxon>Kickxellales</taxon>
        <taxon>Kickxellaceae</taxon>
        <taxon>Coemansia</taxon>
    </lineage>
</organism>
<gene>
    <name evidence="2" type="ORF">LPJ64_004392</name>
</gene>
<feature type="region of interest" description="Disordered" evidence="1">
    <location>
        <begin position="404"/>
        <end position="453"/>
    </location>
</feature>
<feature type="compositionally biased region" description="Basic residues" evidence="1">
    <location>
        <begin position="113"/>
        <end position="127"/>
    </location>
</feature>
<dbReference type="AlphaFoldDB" id="A0A9W7XJ08"/>
<feature type="compositionally biased region" description="Polar residues" evidence="1">
    <location>
        <begin position="178"/>
        <end position="195"/>
    </location>
</feature>
<proteinExistence type="predicted"/>